<name>A0A1C7M4E8_GRIFR</name>
<evidence type="ECO:0000256" key="1">
    <source>
        <dbReference type="SAM" id="MobiDB-lite"/>
    </source>
</evidence>
<evidence type="ECO:0000313" key="3">
    <source>
        <dbReference type="Proteomes" id="UP000092993"/>
    </source>
</evidence>
<reference evidence="2 3" key="1">
    <citation type="submission" date="2016-03" db="EMBL/GenBank/DDBJ databases">
        <title>Whole genome sequencing of Grifola frondosa 9006-11.</title>
        <authorList>
            <person name="Min B."/>
            <person name="Park H."/>
            <person name="Kim J.-G."/>
            <person name="Cho H."/>
            <person name="Oh Y.-L."/>
            <person name="Kong W.-S."/>
            <person name="Choi I.-G."/>
        </authorList>
    </citation>
    <scope>NUCLEOTIDE SEQUENCE [LARGE SCALE GENOMIC DNA]</scope>
    <source>
        <strain evidence="2 3">9006-11</strain>
    </source>
</reference>
<gene>
    <name evidence="2" type="ORF">A0H81_08685</name>
</gene>
<dbReference type="AlphaFoldDB" id="A0A1C7M4E8"/>
<dbReference type="EMBL" id="LUGG01000011">
    <property type="protein sequence ID" value="OBZ71276.1"/>
    <property type="molecule type" value="Genomic_DNA"/>
</dbReference>
<comment type="caution">
    <text evidence="2">The sequence shown here is derived from an EMBL/GenBank/DDBJ whole genome shotgun (WGS) entry which is preliminary data.</text>
</comment>
<feature type="compositionally biased region" description="Basic and acidic residues" evidence="1">
    <location>
        <begin position="63"/>
        <end position="74"/>
    </location>
</feature>
<keyword evidence="3" id="KW-1185">Reference proteome</keyword>
<dbReference type="Proteomes" id="UP000092993">
    <property type="component" value="Unassembled WGS sequence"/>
</dbReference>
<feature type="compositionally biased region" description="Gly residues" evidence="1">
    <location>
        <begin position="80"/>
        <end position="91"/>
    </location>
</feature>
<protein>
    <submittedName>
        <fullName evidence="2">Uncharacterized protein</fullName>
    </submittedName>
</protein>
<feature type="region of interest" description="Disordered" evidence="1">
    <location>
        <begin position="44"/>
        <end position="91"/>
    </location>
</feature>
<sequence>MFPARSSHRQESPQELIMIPLDFLNVASRTGCAHTTSRIRASVLHEPAPHGSTAGLPQGPPEGELRPRKLRLEGRCAGQPKGGPAGGDGKK</sequence>
<accession>A0A1C7M4E8</accession>
<proteinExistence type="predicted"/>
<evidence type="ECO:0000313" key="2">
    <source>
        <dbReference type="EMBL" id="OBZ71276.1"/>
    </source>
</evidence>
<organism evidence="2 3">
    <name type="scientific">Grifola frondosa</name>
    <name type="common">Maitake</name>
    <name type="synonym">Polyporus frondosus</name>
    <dbReference type="NCBI Taxonomy" id="5627"/>
    <lineage>
        <taxon>Eukaryota</taxon>
        <taxon>Fungi</taxon>
        <taxon>Dikarya</taxon>
        <taxon>Basidiomycota</taxon>
        <taxon>Agaricomycotina</taxon>
        <taxon>Agaricomycetes</taxon>
        <taxon>Polyporales</taxon>
        <taxon>Grifolaceae</taxon>
        <taxon>Grifola</taxon>
    </lineage>
</organism>